<dbReference type="InterPro" id="IPR058625">
    <property type="entry name" value="MdtA-like_BSH"/>
</dbReference>
<keyword evidence="8" id="KW-1185">Reference proteome</keyword>
<dbReference type="RefSeq" id="WP_258176648.1">
    <property type="nucleotide sequence ID" value="NZ_PVTS01000005.1"/>
</dbReference>
<dbReference type="EMBL" id="QPIZ01000020">
    <property type="protein sequence ID" value="RCW30792.1"/>
    <property type="molecule type" value="Genomic_DNA"/>
</dbReference>
<name>A0A2T0XP35_9BACT</name>
<comment type="caution">
    <text evidence="7">The sequence shown here is derived from an EMBL/GenBank/DDBJ whole genome shotgun (WGS) entry which is preliminary data.</text>
</comment>
<comment type="subcellular location">
    <subcellularLocation>
        <location evidence="1">Cell envelope</location>
    </subcellularLocation>
</comment>
<accession>A0A2T0XP35</accession>
<dbReference type="Gene3D" id="1.10.287.470">
    <property type="entry name" value="Helix hairpin bin"/>
    <property type="match status" value="1"/>
</dbReference>
<organism evidence="7 8">
    <name type="scientific">Marinilabilia salmonicolor</name>
    <dbReference type="NCBI Taxonomy" id="989"/>
    <lineage>
        <taxon>Bacteria</taxon>
        <taxon>Pseudomonadati</taxon>
        <taxon>Bacteroidota</taxon>
        <taxon>Bacteroidia</taxon>
        <taxon>Marinilabiliales</taxon>
        <taxon>Marinilabiliaceae</taxon>
        <taxon>Marinilabilia</taxon>
    </lineage>
</organism>
<evidence type="ECO:0000259" key="6">
    <source>
        <dbReference type="Pfam" id="PF25967"/>
    </source>
</evidence>
<keyword evidence="4" id="KW-1133">Transmembrane helix</keyword>
<protein>
    <submittedName>
        <fullName evidence="7">HlyD family secretion protein</fullName>
    </submittedName>
</protein>
<comment type="similarity">
    <text evidence="2">Belongs to the membrane fusion protein (MFP) (TC 8.A.1) family.</text>
</comment>
<dbReference type="Gene3D" id="2.40.420.20">
    <property type="match status" value="1"/>
</dbReference>
<evidence type="ECO:0000313" key="8">
    <source>
        <dbReference type="Proteomes" id="UP000252733"/>
    </source>
</evidence>
<dbReference type="NCBIfam" id="TIGR01730">
    <property type="entry name" value="RND_mfp"/>
    <property type="match status" value="1"/>
</dbReference>
<evidence type="ECO:0000256" key="1">
    <source>
        <dbReference type="ARBA" id="ARBA00004196"/>
    </source>
</evidence>
<evidence type="ECO:0000256" key="3">
    <source>
        <dbReference type="ARBA" id="ARBA00023054"/>
    </source>
</evidence>
<dbReference type="InterPro" id="IPR050465">
    <property type="entry name" value="UPF0194_transport"/>
</dbReference>
<dbReference type="GO" id="GO:0016020">
    <property type="term" value="C:membrane"/>
    <property type="evidence" value="ECO:0007669"/>
    <property type="project" value="InterPro"/>
</dbReference>
<dbReference type="PANTHER" id="PTHR32347:SF23">
    <property type="entry name" value="BLL5650 PROTEIN"/>
    <property type="match status" value="1"/>
</dbReference>
<evidence type="ECO:0000313" key="7">
    <source>
        <dbReference type="EMBL" id="RCW30792.1"/>
    </source>
</evidence>
<feature type="domain" description="Multidrug resistance protein MdtA-like C-terminal permuted SH3" evidence="6">
    <location>
        <begin position="347"/>
        <end position="406"/>
    </location>
</feature>
<dbReference type="InterPro" id="IPR058627">
    <property type="entry name" value="MdtA-like_C"/>
</dbReference>
<dbReference type="GO" id="GO:0030313">
    <property type="term" value="C:cell envelope"/>
    <property type="evidence" value="ECO:0007669"/>
    <property type="project" value="UniProtKB-SubCell"/>
</dbReference>
<evidence type="ECO:0000256" key="2">
    <source>
        <dbReference type="ARBA" id="ARBA00009477"/>
    </source>
</evidence>
<dbReference type="InterPro" id="IPR006143">
    <property type="entry name" value="RND_pump_MFP"/>
</dbReference>
<dbReference type="Proteomes" id="UP000252733">
    <property type="component" value="Unassembled WGS sequence"/>
</dbReference>
<keyword evidence="4" id="KW-0472">Membrane</keyword>
<dbReference type="Pfam" id="PF25917">
    <property type="entry name" value="BSH_RND"/>
    <property type="match status" value="1"/>
</dbReference>
<dbReference type="Gene3D" id="2.40.50.100">
    <property type="match status" value="1"/>
</dbReference>
<sequence length="418" mass="48434">MSMDRVLEKKKGIKKKHIYIVLGSMVFLFLLYQIIWADHSSVMRVDREKISFGTVEKGMFNDYITIIGQVEPISTIYLDAIEGGRVVEKIIEEGAMVKKGDVILKLENRQLYQTILNSEASLAEKENYLRNTRISFEAEMIQSKKSLLDNRFRLQRKKRNYEQSQMLYEEKLIPREEFLQAKEDYEYEEGLLEINHLKARNDSIMLMTNMKTLDTDLQKMRQMLGLVRERLDNLEVKSPVDGQLGMLDAEIGQSVSQGQRIGMVHVLSDYKVEANVDEHYIDKVRRELPASIERNGQDYNLHVKKVYPEVRDGQFEIDLVFDGSKPENIRTGQTYHLKLQLGQATEAVMIPRGGFFQSTGGQWVFVLNESGTEAVRRNIKIGKQNPRYYEVIEGLEPGEQVITSGYEIFGENERLELR</sequence>
<evidence type="ECO:0000259" key="5">
    <source>
        <dbReference type="Pfam" id="PF25917"/>
    </source>
</evidence>
<evidence type="ECO:0000256" key="4">
    <source>
        <dbReference type="SAM" id="Phobius"/>
    </source>
</evidence>
<reference evidence="7 8" key="1">
    <citation type="submission" date="2018-07" db="EMBL/GenBank/DDBJ databases">
        <title>Freshwater and sediment microbial communities from various areas in North America, analyzing microbe dynamics in response to fracking.</title>
        <authorList>
            <person name="Lamendella R."/>
        </authorList>
    </citation>
    <scope>NUCLEOTIDE SEQUENCE [LARGE SCALE GENOMIC DNA]</scope>
    <source>
        <strain evidence="7 8">160A</strain>
    </source>
</reference>
<feature type="domain" description="Multidrug resistance protein MdtA-like barrel-sandwich hybrid" evidence="5">
    <location>
        <begin position="84"/>
        <end position="265"/>
    </location>
</feature>
<keyword evidence="4" id="KW-0812">Transmembrane</keyword>
<dbReference type="SUPFAM" id="SSF111369">
    <property type="entry name" value="HlyD-like secretion proteins"/>
    <property type="match status" value="1"/>
</dbReference>
<dbReference type="Gene3D" id="2.40.30.170">
    <property type="match status" value="1"/>
</dbReference>
<dbReference type="PANTHER" id="PTHR32347">
    <property type="entry name" value="EFFLUX SYSTEM COMPONENT YKNX-RELATED"/>
    <property type="match status" value="1"/>
</dbReference>
<dbReference type="STRING" id="1168289.GCA_000259075_03939"/>
<dbReference type="Pfam" id="PF25967">
    <property type="entry name" value="RND-MFP_C"/>
    <property type="match status" value="1"/>
</dbReference>
<feature type="transmembrane region" description="Helical" evidence="4">
    <location>
        <begin position="18"/>
        <end position="37"/>
    </location>
</feature>
<dbReference type="GO" id="GO:0022857">
    <property type="term" value="F:transmembrane transporter activity"/>
    <property type="evidence" value="ECO:0007669"/>
    <property type="project" value="InterPro"/>
</dbReference>
<keyword evidence="3" id="KW-0175">Coiled coil</keyword>
<dbReference type="AlphaFoldDB" id="A0A2T0XP35"/>
<proteinExistence type="inferred from homology"/>
<gene>
    <name evidence="7" type="ORF">DFO77_12010</name>
</gene>